<accession>A0A0K0Y8M5</accession>
<organism evidence="1 2">
    <name type="scientific">Octadecabacter temperatus</name>
    <dbReference type="NCBI Taxonomy" id="1458307"/>
    <lineage>
        <taxon>Bacteria</taxon>
        <taxon>Pseudomonadati</taxon>
        <taxon>Pseudomonadota</taxon>
        <taxon>Alphaproteobacteria</taxon>
        <taxon>Rhodobacterales</taxon>
        <taxon>Roseobacteraceae</taxon>
        <taxon>Octadecabacter</taxon>
    </lineage>
</organism>
<dbReference type="EMBL" id="CP012160">
    <property type="protein sequence ID" value="AKS47236.1"/>
    <property type="molecule type" value="Genomic_DNA"/>
</dbReference>
<protein>
    <submittedName>
        <fullName evidence="1">Uncharacterized protein</fullName>
    </submittedName>
</protein>
<dbReference type="Proteomes" id="UP000067444">
    <property type="component" value="Chromosome"/>
</dbReference>
<dbReference type="KEGG" id="otm:OSB_27120"/>
<keyword evidence="2" id="KW-1185">Reference proteome</keyword>
<sequence>MGEVFSTGLILPAMALAMLGWAVPRVLALWWPEGVKWLLGLALVSTVVMAVCGAGFFAFLYSAEGVSLDDLYATGGLSVPVHFAKLSLISALLWGPLMVLSLAGVPKNWVKEVW</sequence>
<dbReference type="OrthoDB" id="7652057at2"/>
<dbReference type="RefSeq" id="WP_143831358.1">
    <property type="nucleotide sequence ID" value="NZ_CP012160.1"/>
</dbReference>
<name>A0A0K0Y8M5_9RHOB</name>
<reference evidence="1 2" key="1">
    <citation type="journal article" date="2015" name="Genome Announc.">
        <title>Closed Genome Sequence of Octadecabacter temperatus SB1, the First Mesophilic Species of the Genus Octadecabacter.</title>
        <authorList>
            <person name="Voget S."/>
            <person name="Billerbeck S."/>
            <person name="Simon M."/>
            <person name="Daniel R."/>
        </authorList>
    </citation>
    <scope>NUCLEOTIDE SEQUENCE [LARGE SCALE GENOMIC DNA]</scope>
    <source>
        <strain evidence="1 2">SB1</strain>
    </source>
</reference>
<dbReference type="STRING" id="1458307.OSB_27120"/>
<proteinExistence type="predicted"/>
<dbReference type="AlphaFoldDB" id="A0A0K0Y8M5"/>
<evidence type="ECO:0000313" key="1">
    <source>
        <dbReference type="EMBL" id="AKS47236.1"/>
    </source>
</evidence>
<evidence type="ECO:0000313" key="2">
    <source>
        <dbReference type="Proteomes" id="UP000067444"/>
    </source>
</evidence>
<gene>
    <name evidence="1" type="ORF">OSB_27120</name>
</gene>